<reference evidence="1" key="1">
    <citation type="submission" date="2023-05" db="EMBL/GenBank/DDBJ databases">
        <title>Nepenthes gracilis genome sequencing.</title>
        <authorList>
            <person name="Fukushima K."/>
        </authorList>
    </citation>
    <scope>NUCLEOTIDE SEQUENCE</scope>
    <source>
        <strain evidence="1">SING2019-196</strain>
    </source>
</reference>
<accession>A0AAD3S5R8</accession>
<gene>
    <name evidence="1" type="ORF">Nepgr_006768</name>
</gene>
<name>A0AAD3S5R8_NEPGR</name>
<dbReference type="EMBL" id="BSYO01000005">
    <property type="protein sequence ID" value="GMH04928.1"/>
    <property type="molecule type" value="Genomic_DNA"/>
</dbReference>
<evidence type="ECO:0000313" key="1">
    <source>
        <dbReference type="EMBL" id="GMH04928.1"/>
    </source>
</evidence>
<keyword evidence="2" id="KW-1185">Reference proteome</keyword>
<proteinExistence type="predicted"/>
<evidence type="ECO:0000313" key="2">
    <source>
        <dbReference type="Proteomes" id="UP001279734"/>
    </source>
</evidence>
<dbReference type="Proteomes" id="UP001279734">
    <property type="component" value="Unassembled WGS sequence"/>
</dbReference>
<protein>
    <submittedName>
        <fullName evidence="1">Uncharacterized protein</fullName>
    </submittedName>
</protein>
<comment type="caution">
    <text evidence="1">The sequence shown here is derived from an EMBL/GenBank/DDBJ whole genome shotgun (WGS) entry which is preliminary data.</text>
</comment>
<dbReference type="AlphaFoldDB" id="A0AAD3S5R8"/>
<sequence>MLRWLLDLLAVVVEPKQWGAPILADAFLLAILMWIGCVEARGRCWICCCWLDAICAVSCRPGYLCRSYYRWGWSRRELIFLPDALVHDRDDVQAECYCDRVWTDGGSGSSSWWAGLTSTSPLPLDAAR</sequence>
<organism evidence="1 2">
    <name type="scientific">Nepenthes gracilis</name>
    <name type="common">Slender pitcher plant</name>
    <dbReference type="NCBI Taxonomy" id="150966"/>
    <lineage>
        <taxon>Eukaryota</taxon>
        <taxon>Viridiplantae</taxon>
        <taxon>Streptophyta</taxon>
        <taxon>Embryophyta</taxon>
        <taxon>Tracheophyta</taxon>
        <taxon>Spermatophyta</taxon>
        <taxon>Magnoliopsida</taxon>
        <taxon>eudicotyledons</taxon>
        <taxon>Gunneridae</taxon>
        <taxon>Pentapetalae</taxon>
        <taxon>Caryophyllales</taxon>
        <taxon>Nepenthaceae</taxon>
        <taxon>Nepenthes</taxon>
    </lineage>
</organism>